<evidence type="ECO:0000256" key="1">
    <source>
        <dbReference type="SAM" id="SignalP"/>
    </source>
</evidence>
<evidence type="ECO:0000313" key="4">
    <source>
        <dbReference type="Proteomes" id="UP000252884"/>
    </source>
</evidence>
<feature type="domain" description="PapC-like C-terminal" evidence="2">
    <location>
        <begin position="702"/>
        <end position="763"/>
    </location>
</feature>
<dbReference type="InterPro" id="IPR042186">
    <property type="entry name" value="FimD_plug_dom"/>
</dbReference>
<sequence>MHGLAPSIALAAAVTACACACARAQGLPPPPQPGAAATLGGATLYLELVVNQQATGQVVPVLVKNGSYHVAADTLRALHVRTPATGAELVAVDRIDGLGVRYDSVAQRLELMLPPTWLPEQQLGAGGPVDRLRPLVGRGFLLNYELYASNPGRAESSTALWTEQRWFGRSGLWSNTGVARHTRSGASGNFSGSQGYLRYDTSWRYSDTDAVRTVTAGDLITATLPWGSAVRIGGIQVARNFAIRPDLVPYPLPTFSGQAAVPSAVDLFINGQRAGRENVLPGPFTLNTMPFITGAGEAAVVTTDALGRQVLTTVPFYVASTLLKRGTDDYAVSAGALRRGYGEDSFGYGRAVASGSWRYGWSDALTLEARGELARGLTVGGGGAVATLGRYGVLNGALAHGGNGVQWTAGYQYNAQRFGLALQHTQRSAGWRDLADLDRDAGASAGRSNTQLTTSLSLGALGAVAIGYFDARARDGARSRVATASYSRALGSSSFVSMNLNKALGTDDYLVQLQWTLLLGDRGAMSVVGTRDRNGFGRQLQYSRTPPPAGGLGWNLSYANGAGPDDYRQGSMTWRGDHLQLQGGAYAQGGRSATWAGASGSLVAMDGGWFAANRINDAFALVATGVGDVPVRFENQVIGRTDARGHLLVPGVNAYYPARFEIDLLDLPEDLQVAQSEQRVLLGAGSGALLRFPIQQVRAASITLVDSAGQPLPVGMSVQLLGSGRSATLGWDGQVYLEGLAQDNELLVRGAGVPSCRARFTLAEQATGVARLGPLVCRPLPPNAQQGR</sequence>
<dbReference type="InterPro" id="IPR025949">
    <property type="entry name" value="PapC-like_C"/>
</dbReference>
<dbReference type="GO" id="GO:0015473">
    <property type="term" value="F:fimbrial usher porin activity"/>
    <property type="evidence" value="ECO:0007669"/>
    <property type="project" value="InterPro"/>
</dbReference>
<dbReference type="Pfam" id="PF13953">
    <property type="entry name" value="PapC_C"/>
    <property type="match status" value="1"/>
</dbReference>
<comment type="caution">
    <text evidence="3">The sequence shown here is derived from an EMBL/GenBank/DDBJ whole genome shotgun (WGS) entry which is preliminary data.</text>
</comment>
<proteinExistence type="predicted"/>
<dbReference type="PANTHER" id="PTHR30451:SF5">
    <property type="entry name" value="SLR0019 PROTEIN"/>
    <property type="match status" value="1"/>
</dbReference>
<reference evidence="3 4" key="1">
    <citation type="submission" date="2018-07" db="EMBL/GenBank/DDBJ databases">
        <title>Genomic Encyclopedia of Type Strains, Phase IV (KMG-IV): sequencing the most valuable type-strain genomes for metagenomic binning, comparative biology and taxonomic classification.</title>
        <authorList>
            <person name="Goeker M."/>
        </authorList>
    </citation>
    <scope>NUCLEOTIDE SEQUENCE [LARGE SCALE GENOMIC DNA]</scope>
    <source>
        <strain evidence="3 4">DSM 21634</strain>
    </source>
</reference>
<dbReference type="Gene3D" id="2.60.40.3110">
    <property type="match status" value="1"/>
</dbReference>
<name>A0A368XB52_9BURK</name>
<dbReference type="GO" id="GO:0009297">
    <property type="term" value="P:pilus assembly"/>
    <property type="evidence" value="ECO:0007669"/>
    <property type="project" value="InterPro"/>
</dbReference>
<dbReference type="InterPro" id="IPR000015">
    <property type="entry name" value="Fimb_usher"/>
</dbReference>
<dbReference type="GO" id="GO:0009279">
    <property type="term" value="C:cell outer membrane"/>
    <property type="evidence" value="ECO:0007669"/>
    <property type="project" value="TreeGrafter"/>
</dbReference>
<organism evidence="3 4">
    <name type="scientific">Pseudorhodoferax soli</name>
    <dbReference type="NCBI Taxonomy" id="545864"/>
    <lineage>
        <taxon>Bacteria</taxon>
        <taxon>Pseudomonadati</taxon>
        <taxon>Pseudomonadota</taxon>
        <taxon>Betaproteobacteria</taxon>
        <taxon>Burkholderiales</taxon>
        <taxon>Comamonadaceae</taxon>
    </lineage>
</organism>
<accession>A0A368XB52</accession>
<gene>
    <name evidence="3" type="ORF">DES41_113116</name>
</gene>
<dbReference type="EMBL" id="QPJK01000013">
    <property type="protein sequence ID" value="RCW65192.1"/>
    <property type="molecule type" value="Genomic_DNA"/>
</dbReference>
<feature type="chain" id="PRO_5016621161" evidence="1">
    <location>
        <begin position="19"/>
        <end position="788"/>
    </location>
</feature>
<dbReference type="RefSeq" id="WP_170168372.1">
    <property type="nucleotide sequence ID" value="NZ_QPJK01000013.1"/>
</dbReference>
<dbReference type="InterPro" id="IPR043142">
    <property type="entry name" value="PapC-like_C_sf"/>
</dbReference>
<keyword evidence="4" id="KW-1185">Reference proteome</keyword>
<protein>
    <submittedName>
        <fullName evidence="3">Outer membrane usher protein</fullName>
    </submittedName>
</protein>
<dbReference type="PANTHER" id="PTHR30451">
    <property type="entry name" value="OUTER MEMBRANE USHER PROTEIN"/>
    <property type="match status" value="1"/>
</dbReference>
<dbReference type="Pfam" id="PF00577">
    <property type="entry name" value="Usher"/>
    <property type="match status" value="1"/>
</dbReference>
<evidence type="ECO:0000313" key="3">
    <source>
        <dbReference type="EMBL" id="RCW65192.1"/>
    </source>
</evidence>
<feature type="signal peptide" evidence="1">
    <location>
        <begin position="1"/>
        <end position="18"/>
    </location>
</feature>
<evidence type="ECO:0000259" key="2">
    <source>
        <dbReference type="Pfam" id="PF13953"/>
    </source>
</evidence>
<dbReference type="Gene3D" id="2.60.40.2610">
    <property type="entry name" value="Outer membrane usher protein FimD, plug domain"/>
    <property type="match status" value="1"/>
</dbReference>
<dbReference type="Proteomes" id="UP000252884">
    <property type="component" value="Unassembled WGS sequence"/>
</dbReference>
<dbReference type="AlphaFoldDB" id="A0A368XB52"/>
<keyword evidence="1" id="KW-0732">Signal</keyword>
<dbReference type="Gene3D" id="2.60.40.2070">
    <property type="match status" value="1"/>
</dbReference>